<proteinExistence type="predicted"/>
<dbReference type="EMBL" id="JABSTR010000005">
    <property type="protein sequence ID" value="KAH9371877.1"/>
    <property type="molecule type" value="Genomic_DNA"/>
</dbReference>
<dbReference type="InterPro" id="IPR008974">
    <property type="entry name" value="TRAF-like"/>
</dbReference>
<dbReference type="Proteomes" id="UP000821853">
    <property type="component" value="Chromosome 3"/>
</dbReference>
<reference evidence="2 3" key="1">
    <citation type="journal article" date="2020" name="Cell">
        <title>Large-Scale Comparative Analyses of Tick Genomes Elucidate Their Genetic Diversity and Vector Capacities.</title>
        <authorList>
            <consortium name="Tick Genome and Microbiome Consortium (TIGMIC)"/>
            <person name="Jia N."/>
            <person name="Wang J."/>
            <person name="Shi W."/>
            <person name="Du L."/>
            <person name="Sun Y."/>
            <person name="Zhan W."/>
            <person name="Jiang J.F."/>
            <person name="Wang Q."/>
            <person name="Zhang B."/>
            <person name="Ji P."/>
            <person name="Bell-Sakyi L."/>
            <person name="Cui X.M."/>
            <person name="Yuan T.T."/>
            <person name="Jiang B.G."/>
            <person name="Yang W.F."/>
            <person name="Lam T.T."/>
            <person name="Chang Q.C."/>
            <person name="Ding S.J."/>
            <person name="Wang X.J."/>
            <person name="Zhu J.G."/>
            <person name="Ruan X.D."/>
            <person name="Zhao L."/>
            <person name="Wei J.T."/>
            <person name="Ye R.Z."/>
            <person name="Que T.C."/>
            <person name="Du C.H."/>
            <person name="Zhou Y.H."/>
            <person name="Cheng J.X."/>
            <person name="Dai P.F."/>
            <person name="Guo W.B."/>
            <person name="Han X.H."/>
            <person name="Huang E.J."/>
            <person name="Li L.F."/>
            <person name="Wei W."/>
            <person name="Gao Y.C."/>
            <person name="Liu J.Z."/>
            <person name="Shao H.Z."/>
            <person name="Wang X."/>
            <person name="Wang C.C."/>
            <person name="Yang T.C."/>
            <person name="Huo Q.B."/>
            <person name="Li W."/>
            <person name="Chen H.Y."/>
            <person name="Chen S.E."/>
            <person name="Zhou L.G."/>
            <person name="Ni X.B."/>
            <person name="Tian J.H."/>
            <person name="Sheng Y."/>
            <person name="Liu T."/>
            <person name="Pan Y.S."/>
            <person name="Xia L.Y."/>
            <person name="Li J."/>
            <person name="Zhao F."/>
            <person name="Cao W.C."/>
        </authorList>
    </citation>
    <scope>NUCLEOTIDE SEQUENCE [LARGE SCALE GENOMIC DNA]</scope>
    <source>
        <strain evidence="2">HaeL-2018</strain>
    </source>
</reference>
<dbReference type="OrthoDB" id="6499288at2759"/>
<dbReference type="Pfam" id="PF21355">
    <property type="entry name" value="TRAF-mep_MATH"/>
    <property type="match status" value="1"/>
</dbReference>
<dbReference type="AlphaFoldDB" id="A0A9J6G963"/>
<feature type="domain" description="TRAF1-6 MATH" evidence="1">
    <location>
        <begin position="60"/>
        <end position="153"/>
    </location>
</feature>
<accession>A0A9J6G963</accession>
<gene>
    <name evidence="2" type="ORF">HPB48_014549</name>
</gene>
<dbReference type="VEuPathDB" id="VectorBase:HLOH_049064"/>
<organism evidence="2 3">
    <name type="scientific">Haemaphysalis longicornis</name>
    <name type="common">Bush tick</name>
    <dbReference type="NCBI Taxonomy" id="44386"/>
    <lineage>
        <taxon>Eukaryota</taxon>
        <taxon>Metazoa</taxon>
        <taxon>Ecdysozoa</taxon>
        <taxon>Arthropoda</taxon>
        <taxon>Chelicerata</taxon>
        <taxon>Arachnida</taxon>
        <taxon>Acari</taxon>
        <taxon>Parasitiformes</taxon>
        <taxon>Ixodida</taxon>
        <taxon>Ixodoidea</taxon>
        <taxon>Ixodidae</taxon>
        <taxon>Haemaphysalinae</taxon>
        <taxon>Haemaphysalis</taxon>
    </lineage>
</organism>
<name>A0A9J6G963_HAELO</name>
<sequence>MSSVLSMVVINQKAHRWNFTGYAGHKADAIKKGWFWELGAKVYLQRYLIRWGIQMATEDGHVNLYLLFQLHNGRNDEYLNWPFSNKLKLCLIHPETQQDHCATHQPNVAAVNNKFYARPLKDSNESVYLSSAKFDASYIEKNGFIKEDKLLLKLEVLS</sequence>
<dbReference type="SUPFAM" id="SSF49599">
    <property type="entry name" value="TRAF domain-like"/>
    <property type="match status" value="1"/>
</dbReference>
<dbReference type="InterPro" id="IPR049342">
    <property type="entry name" value="TRAF1-6_MATH_dom"/>
</dbReference>
<dbReference type="Gene3D" id="2.60.210.10">
    <property type="entry name" value="Apoptosis, Tumor Necrosis Factor Receptor Associated Protein 2, Chain A"/>
    <property type="match status" value="1"/>
</dbReference>
<evidence type="ECO:0000313" key="2">
    <source>
        <dbReference type="EMBL" id="KAH9371877.1"/>
    </source>
</evidence>
<evidence type="ECO:0000259" key="1">
    <source>
        <dbReference type="Pfam" id="PF21355"/>
    </source>
</evidence>
<comment type="caution">
    <text evidence="2">The sequence shown here is derived from an EMBL/GenBank/DDBJ whole genome shotgun (WGS) entry which is preliminary data.</text>
</comment>
<protein>
    <recommendedName>
        <fullName evidence="1">TRAF1-6 MATH domain-containing protein</fullName>
    </recommendedName>
</protein>
<keyword evidence="3" id="KW-1185">Reference proteome</keyword>
<evidence type="ECO:0000313" key="3">
    <source>
        <dbReference type="Proteomes" id="UP000821853"/>
    </source>
</evidence>